<dbReference type="Proteomes" id="UP001642900">
    <property type="component" value="Unassembled WGS sequence"/>
</dbReference>
<evidence type="ECO:0000313" key="1">
    <source>
        <dbReference type="EMBL" id="NGO55354.1"/>
    </source>
</evidence>
<dbReference type="RefSeq" id="WP_165033705.1">
    <property type="nucleotide sequence ID" value="NZ_JAAKZF010000094.1"/>
</dbReference>
<dbReference type="PANTHER" id="PTHR43869">
    <property type="entry name" value="GLYCINE BETAINE/PROLINE BETAINE TRANSPORT SYSTEM ATP-BINDING PROTEIN PROV"/>
    <property type="match status" value="1"/>
</dbReference>
<reference evidence="1 2" key="1">
    <citation type="submission" date="2020-02" db="EMBL/GenBank/DDBJ databases">
        <title>Genome sequence of strain CCNWXJ40-4.</title>
        <authorList>
            <person name="Gao J."/>
            <person name="Sun J."/>
        </authorList>
    </citation>
    <scope>NUCLEOTIDE SEQUENCE [LARGE SCALE GENOMIC DNA]</scope>
    <source>
        <strain evidence="1 2">CCNWXJ 40-4</strain>
    </source>
</reference>
<organism evidence="1 2">
    <name type="scientific">Allomesorhizobium camelthorni</name>
    <dbReference type="NCBI Taxonomy" id="475069"/>
    <lineage>
        <taxon>Bacteria</taxon>
        <taxon>Pseudomonadati</taxon>
        <taxon>Pseudomonadota</taxon>
        <taxon>Alphaproteobacteria</taxon>
        <taxon>Hyphomicrobiales</taxon>
        <taxon>Phyllobacteriaceae</taxon>
        <taxon>Allomesorhizobium</taxon>
    </lineage>
</organism>
<dbReference type="SUPFAM" id="SSF52540">
    <property type="entry name" value="P-loop containing nucleoside triphosphate hydrolases"/>
    <property type="match status" value="1"/>
</dbReference>
<dbReference type="PANTHER" id="PTHR43869:SF1">
    <property type="entry name" value="GLYCINE BETAINE_PROLINE BETAINE TRANSPORT SYSTEM ATP-BINDING PROTEIN PROV"/>
    <property type="match status" value="1"/>
</dbReference>
<protein>
    <recommendedName>
        <fullName evidence="3">ATP-binding cassette domain-containing protein</fullName>
    </recommendedName>
</protein>
<name>A0A6G4WL53_9HYPH</name>
<accession>A0A6G4WL53</accession>
<evidence type="ECO:0000313" key="2">
    <source>
        <dbReference type="Proteomes" id="UP001642900"/>
    </source>
</evidence>
<comment type="caution">
    <text evidence="1">The sequence shown here is derived from an EMBL/GenBank/DDBJ whole genome shotgun (WGS) entry which is preliminary data.</text>
</comment>
<gene>
    <name evidence="1" type="ORF">G6N73_30645</name>
</gene>
<dbReference type="InterPro" id="IPR027417">
    <property type="entry name" value="P-loop_NTPase"/>
</dbReference>
<evidence type="ECO:0008006" key="3">
    <source>
        <dbReference type="Google" id="ProtNLM"/>
    </source>
</evidence>
<dbReference type="AlphaFoldDB" id="A0A6G4WL53"/>
<sequence length="86" mass="9021">MSQPNSSPAVSCKGVWQVYGPNARKELRRALLETGNDALAAAALLRQRGLVPAIQNVSFEVAEGEVFVIMGLSGSGTFAAFRSAAI</sequence>
<proteinExistence type="predicted"/>
<dbReference type="EMBL" id="JAAKZF010000094">
    <property type="protein sequence ID" value="NGO55354.1"/>
    <property type="molecule type" value="Genomic_DNA"/>
</dbReference>
<keyword evidence="2" id="KW-1185">Reference proteome</keyword>
<dbReference type="InterPro" id="IPR051921">
    <property type="entry name" value="ABC_osmolyte_uptake_ATP-bind"/>
</dbReference>